<dbReference type="Proteomes" id="UP000052258">
    <property type="component" value="Unassembled WGS sequence"/>
</dbReference>
<evidence type="ECO:0000313" key="1">
    <source>
        <dbReference type="EMBL" id="KMT58554.1"/>
    </source>
</evidence>
<proteinExistence type="predicted"/>
<dbReference type="EMBL" id="AZHO01000028">
    <property type="protein sequence ID" value="KMT58554.1"/>
    <property type="molecule type" value="Genomic_DNA"/>
</dbReference>
<keyword evidence="2" id="KW-1185">Reference proteome</keyword>
<evidence type="ECO:0000313" key="2">
    <source>
        <dbReference type="Proteomes" id="UP000052258"/>
    </source>
</evidence>
<dbReference type="RefSeq" id="WP_007475391.1">
    <property type="nucleotide sequence ID" value="NZ_KQ130619.1"/>
</dbReference>
<accession>A0A0J8GC69</accession>
<dbReference type="AlphaFoldDB" id="A0A0J8GC69"/>
<gene>
    <name evidence="1" type="ORF">X560_2116</name>
</gene>
<dbReference type="OrthoDB" id="9925730at2"/>
<reference evidence="1 2" key="1">
    <citation type="journal article" date="2015" name="Genome Biol. Evol.">
        <title>Comparative Genomics of Listeria Sensu Lato: Genus-Wide Differences in Evolutionary Dynamics and the Progressive Gain of Complex, Potentially Pathogenicity-Related Traits through Lateral Gene Transfer.</title>
        <authorList>
            <person name="Chiara M."/>
            <person name="Caruso M."/>
            <person name="D'Erchia A.M."/>
            <person name="Manzari C."/>
            <person name="Fraccalvieri R."/>
            <person name="Goffredo E."/>
            <person name="Latorre L."/>
            <person name="Miccolupo A."/>
            <person name="Padalino I."/>
            <person name="Santagada G."/>
            <person name="Chiocco D."/>
            <person name="Pesole G."/>
            <person name="Horner D.S."/>
            <person name="Parisi A."/>
        </authorList>
    </citation>
    <scope>NUCLEOTIDE SEQUENCE [LARGE SCALE GENOMIC DNA]</scope>
    <source>
        <strain evidence="1 2">1991</strain>
    </source>
</reference>
<protein>
    <submittedName>
        <fullName evidence="1">Uncharacterized protein</fullName>
    </submittedName>
</protein>
<sequence length="77" mass="9034">MKNKLEMNAASLEDIRQLEELFMELGALVENSENLNEFERLVRIELKLDEYRLKQTLVGQKIESAYAVELETVYRNA</sequence>
<name>A0A0J8GC69_9LIST</name>
<dbReference type="PATRIC" id="fig|1430899.3.peg.2164"/>
<comment type="caution">
    <text evidence="1">The sequence shown here is derived from an EMBL/GenBank/DDBJ whole genome shotgun (WGS) entry which is preliminary data.</text>
</comment>
<organism evidence="1 2">
    <name type="scientific">Listeria fleischmannii 1991</name>
    <dbReference type="NCBI Taxonomy" id="1430899"/>
    <lineage>
        <taxon>Bacteria</taxon>
        <taxon>Bacillati</taxon>
        <taxon>Bacillota</taxon>
        <taxon>Bacilli</taxon>
        <taxon>Bacillales</taxon>
        <taxon>Listeriaceae</taxon>
        <taxon>Listeria</taxon>
    </lineage>
</organism>